<feature type="transmembrane region" description="Helical" evidence="1">
    <location>
        <begin position="66"/>
        <end position="88"/>
    </location>
</feature>
<dbReference type="AlphaFoldDB" id="A0A4V1L235"/>
<dbReference type="Proteomes" id="UP000289546">
    <property type="component" value="Unassembled WGS sequence"/>
</dbReference>
<accession>A0A4V1L235</accession>
<name>A0A4V1L235_9BRAD</name>
<feature type="transmembrane region" description="Helical" evidence="1">
    <location>
        <begin position="100"/>
        <end position="123"/>
    </location>
</feature>
<dbReference type="EMBL" id="LBJQ01000077">
    <property type="protein sequence ID" value="RXH27801.1"/>
    <property type="molecule type" value="Genomic_DNA"/>
</dbReference>
<evidence type="ECO:0000313" key="3">
    <source>
        <dbReference type="Proteomes" id="UP000289546"/>
    </source>
</evidence>
<gene>
    <name evidence="2" type="ORF">XH99_16265</name>
</gene>
<reference evidence="2 3" key="1">
    <citation type="submission" date="2015-04" db="EMBL/GenBank/DDBJ databases">
        <title>Comparative genomics of rhizobia nodulating Arachis hypogaea in China.</title>
        <authorList>
            <person name="Li Y."/>
        </authorList>
    </citation>
    <scope>NUCLEOTIDE SEQUENCE [LARGE SCALE GENOMIC DNA]</scope>
    <source>
        <strain evidence="2 3">CCBAU 51757</strain>
    </source>
</reference>
<sequence>MSLNHPPGVDDQEPGIRSAGRVGWERDRNADRAEIMFDVLVNSLVVLSFGFPAVPWLFGRRWGRRGVWLSTGCAIVILLCLFPIVFWVGCGACGQGALAIFLLVPIWIASALLTVASATVAHFKFAH</sequence>
<keyword evidence="1" id="KW-0812">Transmembrane</keyword>
<proteinExistence type="predicted"/>
<protein>
    <submittedName>
        <fullName evidence="2">Uncharacterized protein</fullName>
    </submittedName>
</protein>
<organism evidence="2 3">
    <name type="scientific">Bradyrhizobium nanningense</name>
    <dbReference type="NCBI Taxonomy" id="1325118"/>
    <lineage>
        <taxon>Bacteria</taxon>
        <taxon>Pseudomonadati</taxon>
        <taxon>Pseudomonadota</taxon>
        <taxon>Alphaproteobacteria</taxon>
        <taxon>Hyphomicrobiales</taxon>
        <taxon>Nitrobacteraceae</taxon>
        <taxon>Bradyrhizobium</taxon>
    </lineage>
</organism>
<keyword evidence="1" id="KW-0472">Membrane</keyword>
<evidence type="ECO:0000313" key="2">
    <source>
        <dbReference type="EMBL" id="RXH27801.1"/>
    </source>
</evidence>
<keyword evidence="1" id="KW-1133">Transmembrane helix</keyword>
<evidence type="ECO:0000256" key="1">
    <source>
        <dbReference type="SAM" id="Phobius"/>
    </source>
</evidence>
<feature type="transmembrane region" description="Helical" evidence="1">
    <location>
        <begin position="39"/>
        <end position="59"/>
    </location>
</feature>
<keyword evidence="3" id="KW-1185">Reference proteome</keyword>
<comment type="caution">
    <text evidence="2">The sequence shown here is derived from an EMBL/GenBank/DDBJ whole genome shotgun (WGS) entry which is preliminary data.</text>
</comment>